<evidence type="ECO:0000313" key="1">
    <source>
        <dbReference type="Proteomes" id="UP000887579"/>
    </source>
</evidence>
<protein>
    <submittedName>
        <fullName evidence="2">Transmembrane protein</fullName>
    </submittedName>
</protein>
<reference evidence="2" key="1">
    <citation type="submission" date="2022-11" db="UniProtKB">
        <authorList>
            <consortium name="WormBaseParasite"/>
        </authorList>
    </citation>
    <scope>IDENTIFICATION</scope>
</reference>
<evidence type="ECO:0000313" key="2">
    <source>
        <dbReference type="WBParaSite" id="ES5_v2.g10025.t1"/>
    </source>
</evidence>
<organism evidence="1 2">
    <name type="scientific">Panagrolaimus sp. ES5</name>
    <dbReference type="NCBI Taxonomy" id="591445"/>
    <lineage>
        <taxon>Eukaryota</taxon>
        <taxon>Metazoa</taxon>
        <taxon>Ecdysozoa</taxon>
        <taxon>Nematoda</taxon>
        <taxon>Chromadorea</taxon>
        <taxon>Rhabditida</taxon>
        <taxon>Tylenchina</taxon>
        <taxon>Panagrolaimomorpha</taxon>
        <taxon>Panagrolaimoidea</taxon>
        <taxon>Panagrolaimidae</taxon>
        <taxon>Panagrolaimus</taxon>
    </lineage>
</organism>
<proteinExistence type="predicted"/>
<dbReference type="Proteomes" id="UP000887579">
    <property type="component" value="Unplaced"/>
</dbReference>
<name>A0AC34EZA7_9BILA</name>
<accession>A0AC34EZA7</accession>
<dbReference type="WBParaSite" id="ES5_v2.g10025.t1">
    <property type="protein sequence ID" value="ES5_v2.g10025.t1"/>
    <property type="gene ID" value="ES5_v2.g10025"/>
</dbReference>
<sequence>MVEYCEISFHPPLTPQEGQQRMTEANKLVSSKIEDENVEKSRRGVVNVPIEGNSQRRNNTSSKRILPNDRQDEILENMQFYYINQANELAQAEQKIKHLQRQRNVLLFLLAVWIAIVIYYHYF</sequence>